<dbReference type="Pfam" id="PF07282">
    <property type="entry name" value="Cas12f1-like_TNB"/>
    <property type="match status" value="1"/>
</dbReference>
<comment type="caution">
    <text evidence="3">The sequence shown here is derived from an EMBL/GenBank/DDBJ whole genome shotgun (WGS) entry which is preliminary data.</text>
</comment>
<dbReference type="AlphaFoldDB" id="A0A7V7TXQ2"/>
<evidence type="ECO:0000259" key="2">
    <source>
        <dbReference type="Pfam" id="PF07282"/>
    </source>
</evidence>
<name>A0A7V7TXQ2_9HYPH</name>
<keyword evidence="4" id="KW-1185">Reference proteome</keyword>
<evidence type="ECO:0000313" key="4">
    <source>
        <dbReference type="Proteomes" id="UP000432089"/>
    </source>
</evidence>
<dbReference type="NCBIfam" id="NF040570">
    <property type="entry name" value="guided_TnpB"/>
    <property type="match status" value="1"/>
</dbReference>
<dbReference type="Proteomes" id="UP000432089">
    <property type="component" value="Unassembled WGS sequence"/>
</dbReference>
<reference evidence="3 4" key="1">
    <citation type="submission" date="2019-09" db="EMBL/GenBank/DDBJ databases">
        <title>YIM 132180 draft genome.</title>
        <authorList>
            <person name="Zhang K."/>
        </authorList>
    </citation>
    <scope>NUCLEOTIDE SEQUENCE [LARGE SCALE GENOMIC DNA]</scope>
    <source>
        <strain evidence="3 4">YIM 132180</strain>
    </source>
</reference>
<organism evidence="3 4">
    <name type="scientific">Plantimonas leprariae</name>
    <dbReference type="NCBI Taxonomy" id="2615207"/>
    <lineage>
        <taxon>Bacteria</taxon>
        <taxon>Pseudomonadati</taxon>
        <taxon>Pseudomonadota</taxon>
        <taxon>Alphaproteobacteria</taxon>
        <taxon>Hyphomicrobiales</taxon>
        <taxon>Aurantimonadaceae</taxon>
        <taxon>Plantimonas</taxon>
    </lineage>
</organism>
<proteinExistence type="predicted"/>
<sequence>MMNRQEHLLCCLAEEATEVGQRVSKALRFGVDEVQPGQTLTNAERLHGELLDLLAVWDMLADLRVVPRPNFWQLDCDAIDAKQAKVEKFMAYAVEKGALAPAAVRNMTRSAKGTVEEPGKNVRAKSGLNRSIQDAAFGRLRELLRYKAERAGGELIEVDPRYTSQTCSVCGVIDAASRQSQSQFLCVGCGHNVNADFNASLNIARLGGVIVPSALNLRSV</sequence>
<dbReference type="NCBIfam" id="TIGR01766">
    <property type="entry name" value="IS200/IS605 family accessory protein TnpB-like domain"/>
    <property type="match status" value="1"/>
</dbReference>
<dbReference type="GO" id="GO:0003677">
    <property type="term" value="F:DNA binding"/>
    <property type="evidence" value="ECO:0007669"/>
    <property type="project" value="UniProtKB-KW"/>
</dbReference>
<feature type="domain" description="Cas12f1-like TNB" evidence="2">
    <location>
        <begin position="137"/>
        <end position="203"/>
    </location>
</feature>
<keyword evidence="1" id="KW-0238">DNA-binding</keyword>
<accession>A0A7V7TXQ2</accession>
<dbReference type="InterPro" id="IPR010095">
    <property type="entry name" value="Cas12f1-like_TNB"/>
</dbReference>
<dbReference type="EMBL" id="VZDO01000003">
    <property type="protein sequence ID" value="KAB0681325.1"/>
    <property type="molecule type" value="Genomic_DNA"/>
</dbReference>
<protein>
    <submittedName>
        <fullName evidence="3">IS200/IS605 family element transposase accessory protein TnpB</fullName>
    </submittedName>
</protein>
<gene>
    <name evidence="3" type="ORF">F6X38_05405</name>
</gene>
<evidence type="ECO:0000256" key="1">
    <source>
        <dbReference type="ARBA" id="ARBA00023125"/>
    </source>
</evidence>
<evidence type="ECO:0000313" key="3">
    <source>
        <dbReference type="EMBL" id="KAB0681325.1"/>
    </source>
</evidence>